<dbReference type="Pfam" id="PF00460">
    <property type="entry name" value="Flg_bb_rod"/>
    <property type="match status" value="1"/>
</dbReference>
<sequence length="135" mass="14366">MDGRKMAGLDSALGISPQVLALRAQKTELLSANIANSDTPGFKARDIDFAAAMRQAGGQQEGMTRTHAAHMSAAGDPGSAEPMYRVPSQPSLDGNTVESQREHAAFMDNAIRYQASLNLLDGRINALRTAIRGQV</sequence>
<keyword evidence="9" id="KW-0969">Cilium</keyword>
<feature type="compositionally biased region" description="Polar residues" evidence="7">
    <location>
        <begin position="88"/>
        <end position="97"/>
    </location>
</feature>
<organism evidence="9 10">
    <name type="scientific">Congregibacter brevis</name>
    <dbReference type="NCBI Taxonomy" id="3081201"/>
    <lineage>
        <taxon>Bacteria</taxon>
        <taxon>Pseudomonadati</taxon>
        <taxon>Pseudomonadota</taxon>
        <taxon>Gammaproteobacteria</taxon>
        <taxon>Cellvibrionales</taxon>
        <taxon>Halieaceae</taxon>
        <taxon>Congregibacter</taxon>
    </lineage>
</organism>
<evidence type="ECO:0000256" key="7">
    <source>
        <dbReference type="SAM" id="MobiDB-lite"/>
    </source>
</evidence>
<proteinExistence type="inferred from homology"/>
<evidence type="ECO:0000256" key="5">
    <source>
        <dbReference type="ARBA" id="ARBA00024934"/>
    </source>
</evidence>
<dbReference type="PANTHER" id="PTHR30435:SF12">
    <property type="entry name" value="FLAGELLAR BASAL BODY ROD PROTEIN FLGB"/>
    <property type="match status" value="1"/>
</dbReference>
<comment type="subcellular location">
    <subcellularLocation>
        <location evidence="1 6">Bacterial flagellum basal body</location>
    </subcellularLocation>
</comment>
<evidence type="ECO:0000256" key="3">
    <source>
        <dbReference type="ARBA" id="ARBA00014376"/>
    </source>
</evidence>
<keyword evidence="9" id="KW-0282">Flagellum</keyword>
<keyword evidence="9" id="KW-0966">Cell projection</keyword>
<keyword evidence="10" id="KW-1185">Reference proteome</keyword>
<dbReference type="NCBIfam" id="TIGR01396">
    <property type="entry name" value="FlgB"/>
    <property type="match status" value="1"/>
</dbReference>
<dbReference type="InterPro" id="IPR001444">
    <property type="entry name" value="Flag_bb_rod_N"/>
</dbReference>
<dbReference type="Proteomes" id="UP001626549">
    <property type="component" value="Chromosome"/>
</dbReference>
<evidence type="ECO:0000256" key="2">
    <source>
        <dbReference type="ARBA" id="ARBA00009677"/>
    </source>
</evidence>
<evidence type="ECO:0000256" key="4">
    <source>
        <dbReference type="ARBA" id="ARBA00023143"/>
    </source>
</evidence>
<evidence type="ECO:0000259" key="8">
    <source>
        <dbReference type="Pfam" id="PF00460"/>
    </source>
</evidence>
<dbReference type="InterPro" id="IPR006300">
    <property type="entry name" value="FlgB"/>
</dbReference>
<gene>
    <name evidence="9" type="primary">flgB</name>
    <name evidence="9" type="ORF">R0137_15630</name>
</gene>
<name>A0ABZ0IF61_9GAMM</name>
<evidence type="ECO:0000313" key="9">
    <source>
        <dbReference type="EMBL" id="WOJ96661.1"/>
    </source>
</evidence>
<comment type="similarity">
    <text evidence="2 6">Belongs to the flagella basal body rod proteins family.</text>
</comment>
<evidence type="ECO:0000256" key="6">
    <source>
        <dbReference type="PIRNR" id="PIRNR002889"/>
    </source>
</evidence>
<evidence type="ECO:0000313" key="10">
    <source>
        <dbReference type="Proteomes" id="UP001626549"/>
    </source>
</evidence>
<protein>
    <recommendedName>
        <fullName evidence="3 6">Flagellar basal body rod protein FlgB</fullName>
    </recommendedName>
</protein>
<accession>A0ABZ0IF61</accession>
<feature type="region of interest" description="Disordered" evidence="7">
    <location>
        <begin position="55"/>
        <end position="97"/>
    </location>
</feature>
<keyword evidence="4 6" id="KW-0975">Bacterial flagellum</keyword>
<dbReference type="RefSeq" id="WP_407327333.1">
    <property type="nucleotide sequence ID" value="NZ_CP136865.1"/>
</dbReference>
<feature type="domain" description="Flagellar basal body rod protein N-terminal" evidence="8">
    <location>
        <begin position="20"/>
        <end position="43"/>
    </location>
</feature>
<comment type="subunit">
    <text evidence="6">The basal body constitutes a major portion of the flagellar organelle and consists of a number of rings mounted on a central rod.</text>
</comment>
<comment type="function">
    <text evidence="5 6">Structural component of flagellum, the bacterial motility apparatus. Part of the rod structure of flagellar basal body.</text>
</comment>
<dbReference type="EMBL" id="CP136865">
    <property type="protein sequence ID" value="WOJ96661.1"/>
    <property type="molecule type" value="Genomic_DNA"/>
</dbReference>
<dbReference type="PANTHER" id="PTHR30435">
    <property type="entry name" value="FLAGELLAR PROTEIN"/>
    <property type="match status" value="1"/>
</dbReference>
<evidence type="ECO:0000256" key="1">
    <source>
        <dbReference type="ARBA" id="ARBA00004117"/>
    </source>
</evidence>
<dbReference type="PIRSF" id="PIRSF002889">
    <property type="entry name" value="Rod_FlgB"/>
    <property type="match status" value="1"/>
</dbReference>
<reference evidence="9 10" key="1">
    <citation type="submission" date="2023-10" db="EMBL/GenBank/DDBJ databases">
        <title>Two novel species belonging to the OM43/NOR5 clade.</title>
        <authorList>
            <person name="Park M."/>
        </authorList>
    </citation>
    <scope>NUCLEOTIDE SEQUENCE [LARGE SCALE GENOMIC DNA]</scope>
    <source>
        <strain evidence="9 10">IMCC45268</strain>
    </source>
</reference>